<proteinExistence type="predicted"/>
<dbReference type="EMBL" id="VSRR010089601">
    <property type="protein sequence ID" value="MPC91951.1"/>
    <property type="molecule type" value="Genomic_DNA"/>
</dbReference>
<evidence type="ECO:0000313" key="2">
    <source>
        <dbReference type="EMBL" id="MPC91951.1"/>
    </source>
</evidence>
<comment type="caution">
    <text evidence="2">The sequence shown here is derived from an EMBL/GenBank/DDBJ whole genome shotgun (WGS) entry which is preliminary data.</text>
</comment>
<name>A0A5B7J2B1_PORTR</name>
<evidence type="ECO:0000256" key="1">
    <source>
        <dbReference type="SAM" id="MobiDB-lite"/>
    </source>
</evidence>
<keyword evidence="3" id="KW-1185">Reference proteome</keyword>
<dbReference type="Proteomes" id="UP000324222">
    <property type="component" value="Unassembled WGS sequence"/>
</dbReference>
<feature type="region of interest" description="Disordered" evidence="1">
    <location>
        <begin position="1"/>
        <end position="62"/>
    </location>
</feature>
<reference evidence="2 3" key="1">
    <citation type="submission" date="2019-05" db="EMBL/GenBank/DDBJ databases">
        <title>Another draft genome of Portunus trituberculatus and its Hox gene families provides insights of decapod evolution.</title>
        <authorList>
            <person name="Jeong J.-H."/>
            <person name="Song I."/>
            <person name="Kim S."/>
            <person name="Choi T."/>
            <person name="Kim D."/>
            <person name="Ryu S."/>
            <person name="Kim W."/>
        </authorList>
    </citation>
    <scope>NUCLEOTIDE SEQUENCE [LARGE SCALE GENOMIC DNA]</scope>
    <source>
        <tissue evidence="2">Muscle</tissue>
    </source>
</reference>
<feature type="compositionally biased region" description="Basic and acidic residues" evidence="1">
    <location>
        <begin position="13"/>
        <end position="28"/>
    </location>
</feature>
<organism evidence="2 3">
    <name type="scientific">Portunus trituberculatus</name>
    <name type="common">Swimming crab</name>
    <name type="synonym">Neptunus trituberculatus</name>
    <dbReference type="NCBI Taxonomy" id="210409"/>
    <lineage>
        <taxon>Eukaryota</taxon>
        <taxon>Metazoa</taxon>
        <taxon>Ecdysozoa</taxon>
        <taxon>Arthropoda</taxon>
        <taxon>Crustacea</taxon>
        <taxon>Multicrustacea</taxon>
        <taxon>Malacostraca</taxon>
        <taxon>Eumalacostraca</taxon>
        <taxon>Eucarida</taxon>
        <taxon>Decapoda</taxon>
        <taxon>Pleocyemata</taxon>
        <taxon>Brachyura</taxon>
        <taxon>Eubrachyura</taxon>
        <taxon>Portunoidea</taxon>
        <taxon>Portunidae</taxon>
        <taxon>Portuninae</taxon>
        <taxon>Portunus</taxon>
    </lineage>
</organism>
<protein>
    <submittedName>
        <fullName evidence="2">Uncharacterized protein</fullName>
    </submittedName>
</protein>
<accession>A0A5B7J2B1</accession>
<dbReference type="AlphaFoldDB" id="A0A5B7J2B1"/>
<sequence>MVGKNDECEEEPQAMHHGAENWHIDKYGKAPGLPTRRTFSGAPRRAATPPSHIPWPRGQQRKDECPVHLSLLAAAVGRAP</sequence>
<evidence type="ECO:0000313" key="3">
    <source>
        <dbReference type="Proteomes" id="UP000324222"/>
    </source>
</evidence>
<gene>
    <name evidence="2" type="ORF">E2C01_087017</name>
</gene>